<proteinExistence type="predicted"/>
<comment type="caution">
    <text evidence="1">The sequence shown here is derived from an EMBL/GenBank/DDBJ whole genome shotgun (WGS) entry which is preliminary data.</text>
</comment>
<name>A0AAE1B611_9GAST</name>
<dbReference type="EMBL" id="JAWDGP010000503">
    <property type="protein sequence ID" value="KAK3800044.1"/>
    <property type="molecule type" value="Genomic_DNA"/>
</dbReference>
<gene>
    <name evidence="1" type="ORF">RRG08_029766</name>
</gene>
<evidence type="ECO:0000313" key="2">
    <source>
        <dbReference type="Proteomes" id="UP001283361"/>
    </source>
</evidence>
<keyword evidence="2" id="KW-1185">Reference proteome</keyword>
<accession>A0AAE1B611</accession>
<sequence>MALSARQSQECKQMTAALGQLGFRSGQARTRRGWAERWASWSRHDVATARPSLYQRSAWKDTVRKSGVKKGIAPMTNTLGLRDPWLVLPYDPAYQFQEPTVQLYNYSRH</sequence>
<dbReference type="AlphaFoldDB" id="A0AAE1B611"/>
<organism evidence="1 2">
    <name type="scientific">Elysia crispata</name>
    <name type="common">lettuce slug</name>
    <dbReference type="NCBI Taxonomy" id="231223"/>
    <lineage>
        <taxon>Eukaryota</taxon>
        <taxon>Metazoa</taxon>
        <taxon>Spiralia</taxon>
        <taxon>Lophotrochozoa</taxon>
        <taxon>Mollusca</taxon>
        <taxon>Gastropoda</taxon>
        <taxon>Heterobranchia</taxon>
        <taxon>Euthyneura</taxon>
        <taxon>Panpulmonata</taxon>
        <taxon>Sacoglossa</taxon>
        <taxon>Placobranchoidea</taxon>
        <taxon>Plakobranchidae</taxon>
        <taxon>Elysia</taxon>
    </lineage>
</organism>
<protein>
    <submittedName>
        <fullName evidence="1">Uncharacterized protein</fullName>
    </submittedName>
</protein>
<reference evidence="1" key="1">
    <citation type="journal article" date="2023" name="G3 (Bethesda)">
        <title>A reference genome for the long-term kleptoplast-retaining sea slug Elysia crispata morphotype clarki.</title>
        <authorList>
            <person name="Eastman K.E."/>
            <person name="Pendleton A.L."/>
            <person name="Shaikh M.A."/>
            <person name="Suttiyut T."/>
            <person name="Ogas R."/>
            <person name="Tomko P."/>
            <person name="Gavelis G."/>
            <person name="Widhalm J.R."/>
            <person name="Wisecaver J.H."/>
        </authorList>
    </citation>
    <scope>NUCLEOTIDE SEQUENCE</scope>
    <source>
        <strain evidence="1">ECLA1</strain>
    </source>
</reference>
<dbReference type="Proteomes" id="UP001283361">
    <property type="component" value="Unassembled WGS sequence"/>
</dbReference>
<evidence type="ECO:0000313" key="1">
    <source>
        <dbReference type="EMBL" id="KAK3800044.1"/>
    </source>
</evidence>